<dbReference type="AlphaFoldDB" id="A0A401FZ69"/>
<keyword evidence="2" id="KW-1185">Reference proteome</keyword>
<dbReference type="RefSeq" id="WP_208022597.1">
    <property type="nucleotide sequence ID" value="NZ_BEXT01000001.1"/>
</dbReference>
<organism evidence="1 2">
    <name type="scientific">Desulfonema ishimotonii</name>
    <dbReference type="NCBI Taxonomy" id="45657"/>
    <lineage>
        <taxon>Bacteria</taxon>
        <taxon>Pseudomonadati</taxon>
        <taxon>Thermodesulfobacteriota</taxon>
        <taxon>Desulfobacteria</taxon>
        <taxon>Desulfobacterales</taxon>
        <taxon>Desulfococcaceae</taxon>
        <taxon>Desulfonema</taxon>
    </lineage>
</organism>
<gene>
    <name evidence="1" type="ORF">DENIS_3219</name>
</gene>
<dbReference type="EMBL" id="BEXT01000001">
    <property type="protein sequence ID" value="GBC62250.1"/>
    <property type="molecule type" value="Genomic_DNA"/>
</dbReference>
<reference evidence="2" key="1">
    <citation type="submission" date="2017-11" db="EMBL/GenBank/DDBJ databases">
        <authorList>
            <person name="Watanabe M."/>
            <person name="Kojima H."/>
        </authorList>
    </citation>
    <scope>NUCLEOTIDE SEQUENCE [LARGE SCALE GENOMIC DNA]</scope>
    <source>
        <strain evidence="2">Tokyo 01</strain>
    </source>
</reference>
<reference evidence="2" key="2">
    <citation type="submission" date="2019-01" db="EMBL/GenBank/DDBJ databases">
        <title>Genome sequence of Desulfonema ishimotonii strain Tokyo 01.</title>
        <authorList>
            <person name="Fukui M."/>
        </authorList>
    </citation>
    <scope>NUCLEOTIDE SEQUENCE [LARGE SCALE GENOMIC DNA]</scope>
    <source>
        <strain evidence="2">Tokyo 01</strain>
    </source>
</reference>
<evidence type="ECO:0000313" key="1">
    <source>
        <dbReference type="EMBL" id="GBC62250.1"/>
    </source>
</evidence>
<comment type="caution">
    <text evidence="1">The sequence shown here is derived from an EMBL/GenBank/DDBJ whole genome shotgun (WGS) entry which is preliminary data.</text>
</comment>
<proteinExistence type="predicted"/>
<evidence type="ECO:0008006" key="3">
    <source>
        <dbReference type="Google" id="ProtNLM"/>
    </source>
</evidence>
<name>A0A401FZ69_9BACT</name>
<protein>
    <recommendedName>
        <fullName evidence="3">Restriction endonuclease type IV Mrr domain-containing protein</fullName>
    </recommendedName>
</protein>
<evidence type="ECO:0000313" key="2">
    <source>
        <dbReference type="Proteomes" id="UP000288096"/>
    </source>
</evidence>
<sequence length="318" mass="37691">MPTFSNMNILPPKHWDEFENITLSALRIRWSNPNLTKHGRQGQPQNGVDIYGYDSSGGIVGVQCKQTLKTINNKLIETEIKKADSFIPTLSEFYIATTAPADVNLQRQVRLISEKRSSHNKFPVSILFWDDIIQDLIKDIDEFRKYYPQYQSINEKQEIDIRRRDISNLKMALSQIHLETLDEHIKAAPDRIIGIIFYFWERFKYVIESKTFYIYDEKLYTLLKNIYQNWGESLSYYHRYYNTPSCTDCYFSTENITSDKKKKDDWKAIEAAIQNLDNNINVLICYIRQEYLEIDIDELSRGAFQEYINFKKETQLIF</sequence>
<dbReference type="Proteomes" id="UP000288096">
    <property type="component" value="Unassembled WGS sequence"/>
</dbReference>
<accession>A0A401FZ69</accession>